<dbReference type="HAMAP" id="MF_00083">
    <property type="entry name" value="Pept_tRNA_hydro_bact"/>
    <property type="match status" value="1"/>
</dbReference>
<dbReference type="GO" id="GO:0005737">
    <property type="term" value="C:cytoplasm"/>
    <property type="evidence" value="ECO:0007669"/>
    <property type="project" value="UniProtKB-SubCell"/>
</dbReference>
<evidence type="ECO:0000256" key="5">
    <source>
        <dbReference type="ARBA" id="ARBA00038063"/>
    </source>
</evidence>
<dbReference type="CDD" id="cd00462">
    <property type="entry name" value="PTH"/>
    <property type="match status" value="1"/>
</dbReference>
<feature type="active site" description="Proton acceptor" evidence="8">
    <location>
        <position position="29"/>
    </location>
</feature>
<dbReference type="PROSITE" id="PS01196">
    <property type="entry name" value="PEPT_TRNA_HYDROL_2"/>
    <property type="match status" value="1"/>
</dbReference>
<feature type="site" description="Stabilizes the basic form of H active site to accept a proton" evidence="8">
    <location>
        <position position="101"/>
    </location>
</feature>
<evidence type="ECO:0000256" key="1">
    <source>
        <dbReference type="ARBA" id="ARBA00013260"/>
    </source>
</evidence>
<accession>A0AAE3AGZ5</accession>
<proteinExistence type="inferred from homology"/>
<comment type="function">
    <text evidence="8">Catalyzes the release of premature peptidyl moieties from peptidyl-tRNA molecules trapped in stalled 50S ribosomal subunits, and thus maintains levels of free tRNAs and 50S ribosomes.</text>
</comment>
<reference evidence="11" key="1">
    <citation type="submission" date="2021-10" db="EMBL/GenBank/DDBJ databases">
        <title>Anaerobic single-cell dispensing facilitates the cultivation of human gut bacteria.</title>
        <authorList>
            <person name="Afrizal A."/>
        </authorList>
    </citation>
    <scope>NUCLEOTIDE SEQUENCE</scope>
    <source>
        <strain evidence="11">CLA-AA-H272</strain>
    </source>
</reference>
<keyword evidence="3 8" id="KW-0378">Hydrolase</keyword>
<dbReference type="GO" id="GO:0006515">
    <property type="term" value="P:protein quality control for misfolded or incompletely synthesized proteins"/>
    <property type="evidence" value="ECO:0007669"/>
    <property type="project" value="UniProtKB-UniRule"/>
</dbReference>
<evidence type="ECO:0000256" key="2">
    <source>
        <dbReference type="ARBA" id="ARBA00022555"/>
    </source>
</evidence>
<dbReference type="AlphaFoldDB" id="A0AAE3AGZ5"/>
<sequence>MFFHRSGGGISWLLVGLGNPGNQYAATRHNMGFMALDRLADREGLRFNKLRFRAWTGQWKVGDQQVLVMKPQTYMNLSGESVGEAARFYKIPADHVLVISDDVSLPAGKLRIRGGGSAGGHNGLKNIIQHLGTDRFPRIKVGVGSPRPGEHDMVNWVMGKPMGEDRTAVEDALDRAGDAAKTLITEGIDRAMNRFN</sequence>
<feature type="binding site" evidence="8">
    <location>
        <position position="74"/>
    </location>
    <ligand>
        <name>tRNA</name>
        <dbReference type="ChEBI" id="CHEBI:17843"/>
    </ligand>
</feature>
<dbReference type="GO" id="GO:0000049">
    <property type="term" value="F:tRNA binding"/>
    <property type="evidence" value="ECO:0007669"/>
    <property type="project" value="UniProtKB-UniRule"/>
</dbReference>
<dbReference type="InterPro" id="IPR036416">
    <property type="entry name" value="Pept_tRNA_hydro_sf"/>
</dbReference>
<dbReference type="Gene3D" id="3.40.50.1470">
    <property type="entry name" value="Peptidyl-tRNA hydrolase"/>
    <property type="match status" value="1"/>
</dbReference>
<evidence type="ECO:0000256" key="10">
    <source>
        <dbReference type="RuleBase" id="RU004320"/>
    </source>
</evidence>
<comment type="caution">
    <text evidence="11">The sequence shown here is derived from an EMBL/GenBank/DDBJ whole genome shotgun (WGS) entry which is preliminary data.</text>
</comment>
<dbReference type="PANTHER" id="PTHR17224">
    <property type="entry name" value="PEPTIDYL-TRNA HYDROLASE"/>
    <property type="match status" value="1"/>
</dbReference>
<dbReference type="Pfam" id="PF01195">
    <property type="entry name" value="Pept_tRNA_hydro"/>
    <property type="match status" value="1"/>
</dbReference>
<evidence type="ECO:0000256" key="3">
    <source>
        <dbReference type="ARBA" id="ARBA00022801"/>
    </source>
</evidence>
<dbReference type="InterPro" id="IPR001328">
    <property type="entry name" value="Pept_tRNA_hydro"/>
</dbReference>
<feature type="binding site" evidence="8">
    <location>
        <position position="76"/>
    </location>
    <ligand>
        <name>tRNA</name>
        <dbReference type="ChEBI" id="CHEBI:17843"/>
    </ligand>
</feature>
<dbReference type="InterPro" id="IPR018171">
    <property type="entry name" value="Pept_tRNA_hydro_CS"/>
</dbReference>
<dbReference type="SUPFAM" id="SSF53178">
    <property type="entry name" value="Peptidyl-tRNA hydrolase-like"/>
    <property type="match status" value="1"/>
</dbReference>
<dbReference type="EMBL" id="JAJEPW010000037">
    <property type="protein sequence ID" value="MCC2130150.1"/>
    <property type="molecule type" value="Genomic_DNA"/>
</dbReference>
<keyword evidence="12" id="KW-1185">Reference proteome</keyword>
<comment type="catalytic activity">
    <reaction evidence="6 8 9">
        <text>an N-acyl-L-alpha-aminoacyl-tRNA + H2O = an N-acyl-L-amino acid + a tRNA + H(+)</text>
        <dbReference type="Rhea" id="RHEA:54448"/>
        <dbReference type="Rhea" id="RHEA-COMP:10123"/>
        <dbReference type="Rhea" id="RHEA-COMP:13883"/>
        <dbReference type="ChEBI" id="CHEBI:15377"/>
        <dbReference type="ChEBI" id="CHEBI:15378"/>
        <dbReference type="ChEBI" id="CHEBI:59874"/>
        <dbReference type="ChEBI" id="CHEBI:78442"/>
        <dbReference type="ChEBI" id="CHEBI:138191"/>
        <dbReference type="EC" id="3.1.1.29"/>
    </reaction>
</comment>
<feature type="site" description="Discriminates between blocked and unblocked aminoacyl-tRNA" evidence="8">
    <location>
        <position position="19"/>
    </location>
</feature>
<evidence type="ECO:0000313" key="12">
    <source>
        <dbReference type="Proteomes" id="UP001199319"/>
    </source>
</evidence>
<organism evidence="11 12">
    <name type="scientific">Brotocaccenecus cirricatena</name>
    <dbReference type="NCBI Taxonomy" id="3064195"/>
    <lineage>
        <taxon>Bacteria</taxon>
        <taxon>Bacillati</taxon>
        <taxon>Bacillota</taxon>
        <taxon>Clostridia</taxon>
        <taxon>Eubacteriales</taxon>
        <taxon>Oscillospiraceae</taxon>
        <taxon>Brotocaccenecus</taxon>
    </lineage>
</organism>
<dbReference type="PROSITE" id="PS01195">
    <property type="entry name" value="PEPT_TRNA_HYDROL_1"/>
    <property type="match status" value="1"/>
</dbReference>
<dbReference type="RefSeq" id="WP_302929371.1">
    <property type="nucleotide sequence ID" value="NZ_JAJEPW010000037.1"/>
</dbReference>
<comment type="subunit">
    <text evidence="8">Monomer.</text>
</comment>
<comment type="similarity">
    <text evidence="5 8 10">Belongs to the PTH family.</text>
</comment>
<feature type="binding site" evidence="8">
    <location>
        <position position="122"/>
    </location>
    <ligand>
        <name>tRNA</name>
        <dbReference type="ChEBI" id="CHEBI:17843"/>
    </ligand>
</feature>
<keyword evidence="8" id="KW-0963">Cytoplasm</keyword>
<evidence type="ECO:0000256" key="8">
    <source>
        <dbReference type="HAMAP-Rule" id="MF_00083"/>
    </source>
</evidence>
<feature type="binding site" evidence="8">
    <location>
        <position position="24"/>
    </location>
    <ligand>
        <name>tRNA</name>
        <dbReference type="ChEBI" id="CHEBI:17843"/>
    </ligand>
</feature>
<dbReference type="GO" id="GO:0004045">
    <property type="term" value="F:peptidyl-tRNA hydrolase activity"/>
    <property type="evidence" value="ECO:0007669"/>
    <property type="project" value="UniProtKB-UniRule"/>
</dbReference>
<gene>
    <name evidence="8 11" type="primary">pth</name>
    <name evidence="11" type="ORF">LKD37_11625</name>
</gene>
<keyword evidence="4 8" id="KW-0694">RNA-binding</keyword>
<evidence type="ECO:0000256" key="4">
    <source>
        <dbReference type="ARBA" id="ARBA00022884"/>
    </source>
</evidence>
<evidence type="ECO:0000256" key="7">
    <source>
        <dbReference type="ARBA" id="ARBA00050038"/>
    </source>
</evidence>
<evidence type="ECO:0000313" key="11">
    <source>
        <dbReference type="EMBL" id="MCC2130150.1"/>
    </source>
</evidence>
<keyword evidence="2 8" id="KW-0820">tRNA-binding</keyword>
<evidence type="ECO:0000256" key="6">
    <source>
        <dbReference type="ARBA" id="ARBA00048707"/>
    </source>
</evidence>
<protein>
    <recommendedName>
        <fullName evidence="7 8">Peptidyl-tRNA hydrolase</fullName>
        <shortName evidence="8">Pth</shortName>
        <ecNumber evidence="1 8">3.1.1.29</ecNumber>
    </recommendedName>
</protein>
<dbReference type="Proteomes" id="UP001199319">
    <property type="component" value="Unassembled WGS sequence"/>
</dbReference>
<comment type="subcellular location">
    <subcellularLocation>
        <location evidence="8">Cytoplasm</location>
    </subcellularLocation>
</comment>
<dbReference type="NCBIfam" id="TIGR00447">
    <property type="entry name" value="pth"/>
    <property type="match status" value="1"/>
</dbReference>
<comment type="function">
    <text evidence="8">Hydrolyzes ribosome-free peptidyl-tRNAs (with 1 or more amino acids incorporated), which drop off the ribosome during protein synthesis, or as a result of ribosome stalling.</text>
</comment>
<dbReference type="EC" id="3.1.1.29" evidence="1 8"/>
<dbReference type="FunFam" id="3.40.50.1470:FF:000001">
    <property type="entry name" value="Peptidyl-tRNA hydrolase"/>
    <property type="match status" value="1"/>
</dbReference>
<evidence type="ECO:0000256" key="9">
    <source>
        <dbReference type="RuleBase" id="RU000673"/>
    </source>
</evidence>
<dbReference type="GO" id="GO:0072344">
    <property type="term" value="P:rescue of stalled ribosome"/>
    <property type="evidence" value="ECO:0007669"/>
    <property type="project" value="UniProtKB-UniRule"/>
</dbReference>
<dbReference type="PANTHER" id="PTHR17224:SF1">
    <property type="entry name" value="PEPTIDYL-TRNA HYDROLASE"/>
    <property type="match status" value="1"/>
</dbReference>
<name>A0AAE3AGZ5_9FIRM</name>